<dbReference type="InterPro" id="IPR036259">
    <property type="entry name" value="MFS_trans_sf"/>
</dbReference>
<evidence type="ECO:0000256" key="5">
    <source>
        <dbReference type="ARBA" id="ARBA00023136"/>
    </source>
</evidence>
<feature type="transmembrane region" description="Helical" evidence="6">
    <location>
        <begin position="355"/>
        <end position="377"/>
    </location>
</feature>
<keyword evidence="3 6" id="KW-0812">Transmembrane</keyword>
<gene>
    <name evidence="8" type="ORF">MAR_008243</name>
</gene>
<feature type="transmembrane region" description="Helical" evidence="6">
    <location>
        <begin position="389"/>
        <end position="413"/>
    </location>
</feature>
<evidence type="ECO:0000259" key="7">
    <source>
        <dbReference type="PROSITE" id="PS50850"/>
    </source>
</evidence>
<feature type="transmembrane region" description="Helical" evidence="6">
    <location>
        <begin position="332"/>
        <end position="349"/>
    </location>
</feature>
<dbReference type="Pfam" id="PF07690">
    <property type="entry name" value="MFS_1"/>
    <property type="match status" value="1"/>
</dbReference>
<organism evidence="8 9">
    <name type="scientific">Mya arenaria</name>
    <name type="common">Soft-shell clam</name>
    <dbReference type="NCBI Taxonomy" id="6604"/>
    <lineage>
        <taxon>Eukaryota</taxon>
        <taxon>Metazoa</taxon>
        <taxon>Spiralia</taxon>
        <taxon>Lophotrochozoa</taxon>
        <taxon>Mollusca</taxon>
        <taxon>Bivalvia</taxon>
        <taxon>Autobranchia</taxon>
        <taxon>Heteroconchia</taxon>
        <taxon>Euheterodonta</taxon>
        <taxon>Imparidentia</taxon>
        <taxon>Neoheterodontei</taxon>
        <taxon>Myida</taxon>
        <taxon>Myoidea</taxon>
        <taxon>Myidae</taxon>
        <taxon>Mya</taxon>
    </lineage>
</organism>
<accession>A0ABY7DVE9</accession>
<dbReference type="Proteomes" id="UP001164746">
    <property type="component" value="Chromosome 4"/>
</dbReference>
<keyword evidence="5 6" id="KW-0472">Membrane</keyword>
<feature type="transmembrane region" description="Helical" evidence="6">
    <location>
        <begin position="158"/>
        <end position="181"/>
    </location>
</feature>
<dbReference type="SUPFAM" id="SSF103473">
    <property type="entry name" value="MFS general substrate transporter"/>
    <property type="match status" value="1"/>
</dbReference>
<protein>
    <submittedName>
        <fullName evidence="8">SVOP-like protein</fullName>
    </submittedName>
</protein>
<dbReference type="PANTHER" id="PTHR23511:SF34">
    <property type="entry name" value="SYNAPTIC VESICLE GLYCOPROTEIN 2"/>
    <property type="match status" value="1"/>
</dbReference>
<feature type="transmembrane region" description="Helical" evidence="6">
    <location>
        <begin position="269"/>
        <end position="289"/>
    </location>
</feature>
<feature type="transmembrane region" description="Helical" evidence="6">
    <location>
        <begin position="187"/>
        <end position="207"/>
    </location>
</feature>
<evidence type="ECO:0000256" key="4">
    <source>
        <dbReference type="ARBA" id="ARBA00022989"/>
    </source>
</evidence>
<keyword evidence="9" id="KW-1185">Reference proteome</keyword>
<feature type="transmembrane region" description="Helical" evidence="6">
    <location>
        <begin position="69"/>
        <end position="90"/>
    </location>
</feature>
<feature type="transmembrane region" description="Helical" evidence="6">
    <location>
        <begin position="301"/>
        <end position="320"/>
    </location>
</feature>
<feature type="transmembrane region" description="Helical" evidence="6">
    <location>
        <begin position="35"/>
        <end position="57"/>
    </location>
</feature>
<feature type="transmembrane region" description="Helical" evidence="6">
    <location>
        <begin position="419"/>
        <end position="439"/>
    </location>
</feature>
<dbReference type="EMBL" id="CP111015">
    <property type="protein sequence ID" value="WAR01685.1"/>
    <property type="molecule type" value="Genomic_DNA"/>
</dbReference>
<reference evidence="8" key="1">
    <citation type="submission" date="2022-11" db="EMBL/GenBank/DDBJ databases">
        <title>Centuries of genome instability and evolution in soft-shell clam transmissible cancer (bioRxiv).</title>
        <authorList>
            <person name="Hart S.F.M."/>
            <person name="Yonemitsu M.A."/>
            <person name="Giersch R.M."/>
            <person name="Beal B.F."/>
            <person name="Arriagada G."/>
            <person name="Davis B.W."/>
            <person name="Ostrander E.A."/>
            <person name="Goff S.P."/>
            <person name="Metzger M.J."/>
        </authorList>
    </citation>
    <scope>NUCLEOTIDE SEQUENCE</scope>
    <source>
        <strain evidence="8">MELC-2E11</strain>
        <tissue evidence="8">Siphon/mantle</tissue>
    </source>
</reference>
<evidence type="ECO:0000256" key="1">
    <source>
        <dbReference type="ARBA" id="ARBA00004141"/>
    </source>
</evidence>
<dbReference type="InterPro" id="IPR011701">
    <property type="entry name" value="MFS"/>
</dbReference>
<dbReference type="Gene3D" id="1.20.1250.20">
    <property type="entry name" value="MFS general substrate transporter like domains"/>
    <property type="match status" value="1"/>
</dbReference>
<feature type="transmembrane region" description="Helical" evidence="6">
    <location>
        <begin position="102"/>
        <end position="120"/>
    </location>
</feature>
<dbReference type="PROSITE" id="PS50850">
    <property type="entry name" value="MFS"/>
    <property type="match status" value="1"/>
</dbReference>
<name>A0ABY7DVE9_MYAAR</name>
<proteinExistence type="predicted"/>
<evidence type="ECO:0000256" key="2">
    <source>
        <dbReference type="ARBA" id="ARBA00022448"/>
    </source>
</evidence>
<evidence type="ECO:0000313" key="8">
    <source>
        <dbReference type="EMBL" id="WAR01685.1"/>
    </source>
</evidence>
<sequence>MEESEEERPLSEQESEKQLDDVLSKFNFGFFHLKVLLLTCGAYFSACSEMMLIVFLSKPVKQQWNLDDMMFPILPFCCGIIGFISSFAFGSLSDRFGRQKPLLIALAIVSIFGIVSAFAPSFWTFVVLRALVACGTSGIETVNFVLLLECLPQKKRGCIMVVITLCGALGAVLTASLAWAILPRLNWRWFVGACAAPACCVTIYGLIFRPESPRFLYVSGRREEGLAVLKKIAEQSKNDMPTENIVCPPTKDRGRIQDLFSRDLRGRTLVASGVWFLQSMGYWSVTMYLPEYMGSIGIDPYLNTFSVFIGEIPGLLLAMVLIEPTKLGRIKCLRFFSFFSAVCLVLFAFINVKIVRAVCVVLVFFFMVPIYSILNTFTPEVYPTESRGVAMAWMYMMIAFPGLITAFIGASVLSTNITWLYPTVAAIFFSLQLLLTLGLKQEPAGRGLSDSKAPQRACSNDVNHHDVEEDLTSLTDDRKTLHVCNGLNVPNGTETA</sequence>
<keyword evidence="4 6" id="KW-1133">Transmembrane helix</keyword>
<feature type="domain" description="Major facilitator superfamily (MFS) profile" evidence="7">
    <location>
        <begin position="34"/>
        <end position="444"/>
    </location>
</feature>
<feature type="transmembrane region" description="Helical" evidence="6">
    <location>
        <begin position="126"/>
        <end position="146"/>
    </location>
</feature>
<evidence type="ECO:0000313" key="9">
    <source>
        <dbReference type="Proteomes" id="UP001164746"/>
    </source>
</evidence>
<comment type="subcellular location">
    <subcellularLocation>
        <location evidence="1">Membrane</location>
        <topology evidence="1">Multi-pass membrane protein</topology>
    </subcellularLocation>
</comment>
<evidence type="ECO:0000256" key="6">
    <source>
        <dbReference type="SAM" id="Phobius"/>
    </source>
</evidence>
<dbReference type="PANTHER" id="PTHR23511">
    <property type="entry name" value="SYNAPTIC VESICLE GLYCOPROTEIN 2"/>
    <property type="match status" value="1"/>
</dbReference>
<evidence type="ECO:0000256" key="3">
    <source>
        <dbReference type="ARBA" id="ARBA00022692"/>
    </source>
</evidence>
<dbReference type="CDD" id="cd17316">
    <property type="entry name" value="MFS_SV2_like"/>
    <property type="match status" value="1"/>
</dbReference>
<dbReference type="InterPro" id="IPR020846">
    <property type="entry name" value="MFS_dom"/>
</dbReference>
<keyword evidence="2" id="KW-0813">Transport</keyword>